<organism evidence="1 2">
    <name type="scientific">Vibrio campbellii (strain ATCC BAA-1116)</name>
    <dbReference type="NCBI Taxonomy" id="2902295"/>
    <lineage>
        <taxon>Bacteria</taxon>
        <taxon>Pseudomonadati</taxon>
        <taxon>Pseudomonadota</taxon>
        <taxon>Gammaproteobacteria</taxon>
        <taxon>Vibrionales</taxon>
        <taxon>Vibrionaceae</taxon>
        <taxon>Vibrio</taxon>
    </lineage>
</organism>
<proteinExistence type="predicted"/>
<name>A7N5C5_VIBC1</name>
<protein>
    <submittedName>
        <fullName evidence="1">Uncharacterized protein</fullName>
    </submittedName>
</protein>
<evidence type="ECO:0000313" key="2">
    <source>
        <dbReference type="Proteomes" id="UP000008152"/>
    </source>
</evidence>
<dbReference type="PATRIC" id="fig|338187.36.peg.4843"/>
<dbReference type="Proteomes" id="UP000008152">
    <property type="component" value="Chromosome II"/>
</dbReference>
<evidence type="ECO:0000313" key="1">
    <source>
        <dbReference type="EMBL" id="ABU73867.1"/>
    </source>
</evidence>
<dbReference type="KEGG" id="vha:VIBHAR_05974"/>
<gene>
    <name evidence="1" type="ordered locus">VIBHAR_05974</name>
</gene>
<reference evidence="1 2" key="1">
    <citation type="submission" date="2007-08" db="EMBL/GenBank/DDBJ databases">
        <authorList>
            <consortium name="The Vibrio harveyi Genome Sequencing Project"/>
            <person name="Bassler B."/>
            <person name="Clifton S.W."/>
            <person name="Fulton L."/>
            <person name="Delehaunty K."/>
            <person name="Fronick C."/>
            <person name="Harrison M."/>
            <person name="Markivic C."/>
            <person name="Fulton R."/>
            <person name="Tin-Wollam A.-M."/>
            <person name="Shah N."/>
            <person name="Pepin K."/>
            <person name="Nash W."/>
            <person name="Thiruvilangam P."/>
            <person name="Bhonagiri V."/>
            <person name="Waters C."/>
            <person name="Tu K.C."/>
            <person name="Irgon J."/>
            <person name="Wilson R.K."/>
        </authorList>
    </citation>
    <scope>NUCLEOTIDE SEQUENCE [LARGE SCALE GENOMIC DNA]</scope>
    <source>
        <strain evidence="2">ATCC BAA-1116 / BB120</strain>
    </source>
</reference>
<dbReference type="EMBL" id="CP000790">
    <property type="protein sequence ID" value="ABU73867.1"/>
    <property type="molecule type" value="Genomic_DNA"/>
</dbReference>
<accession>A7N5C5</accession>
<sequence length="37" mass="4165">MGFSSTSKAMKDRTEAILFQQVQLGYLQVKGDTFQLP</sequence>
<dbReference type="AlphaFoldDB" id="A7N5C5"/>